<dbReference type="AlphaFoldDB" id="A0A316DR71"/>
<keyword evidence="2" id="KW-0472">Membrane</keyword>
<accession>A0A316DR71</accession>
<sequence>MNERILAGRYRVLEAVGGRSDLFHAMDESLCRKVAVMRLAENVTPETRLAWEQEIAKAAGMHDPHLLSIYDVVIEEPDLYLITEDLEGTILARWMRDRAPLKPELAVDMMHQLVGAVVAAERAGVSDMAITPTHVLVTKEGFLKVIGYGPLLGHNERGRSQTELLHASGVLLYEMLTGDPYSDFLPTQQVREDVRNALNRYRASDHLWLPERLLTIIERILAKSAFGPFESVQELYKEVKGIHQAMNEPLLSRVESKAKQAAEAGVGSTQALGRMKDSVMSVKDLAQGSLQKVAQLRQAEVAKKMAEETMKPKRSPVTYLAAVLALLVVTVGIWWTFGSESSTATTTLGQSEGSKTIKMPNLLNKTEEQAVQILSENGYPTDRIQWVYRPADDQVTKGKVYRQSADPNTQFVTSDMLVLTVNSDASAQPGSTGGKGGSSTPTTKPMPNTPEGIVPNLTGLTRADAEQALLQAGYRYSFQIEGTSTPSGTVGQQTPAAGTKLAKGERVTFSVSP</sequence>
<dbReference type="Pfam" id="PF03793">
    <property type="entry name" value="PASTA"/>
    <property type="match status" value="2"/>
</dbReference>
<evidence type="ECO:0000256" key="1">
    <source>
        <dbReference type="SAM" id="MobiDB-lite"/>
    </source>
</evidence>
<dbReference type="CDD" id="cd06577">
    <property type="entry name" value="PASTA_pknB"/>
    <property type="match status" value="2"/>
</dbReference>
<evidence type="ECO:0000259" key="3">
    <source>
        <dbReference type="PROSITE" id="PS51178"/>
    </source>
</evidence>
<protein>
    <submittedName>
        <fullName evidence="4">PASTA domain-containing protein</fullName>
    </submittedName>
</protein>
<dbReference type="RefSeq" id="WP_170119539.1">
    <property type="nucleotide sequence ID" value="NZ_QGGL01000018.1"/>
</dbReference>
<keyword evidence="5" id="KW-1185">Reference proteome</keyword>
<feature type="transmembrane region" description="Helical" evidence="2">
    <location>
        <begin position="317"/>
        <end position="337"/>
    </location>
</feature>
<feature type="compositionally biased region" description="Polar residues" evidence="1">
    <location>
        <begin position="483"/>
        <end position="496"/>
    </location>
</feature>
<dbReference type="EMBL" id="QGGL01000018">
    <property type="protein sequence ID" value="PWK06946.1"/>
    <property type="molecule type" value="Genomic_DNA"/>
</dbReference>
<evidence type="ECO:0000313" key="5">
    <source>
        <dbReference type="Proteomes" id="UP000245634"/>
    </source>
</evidence>
<dbReference type="Proteomes" id="UP000245634">
    <property type="component" value="Unassembled WGS sequence"/>
</dbReference>
<feature type="region of interest" description="Disordered" evidence="1">
    <location>
        <begin position="424"/>
        <end position="454"/>
    </location>
</feature>
<reference evidence="4 5" key="1">
    <citation type="submission" date="2018-05" db="EMBL/GenBank/DDBJ databases">
        <title>Genomic Encyclopedia of Type Strains, Phase IV (KMG-IV): sequencing the most valuable type-strain genomes for metagenomic binning, comparative biology and taxonomic classification.</title>
        <authorList>
            <person name="Goeker M."/>
        </authorList>
    </citation>
    <scope>NUCLEOTIDE SEQUENCE [LARGE SCALE GENOMIC DNA]</scope>
    <source>
        <strain evidence="4 5">DSM 18773</strain>
    </source>
</reference>
<dbReference type="InterPro" id="IPR011009">
    <property type="entry name" value="Kinase-like_dom_sf"/>
</dbReference>
<evidence type="ECO:0000313" key="4">
    <source>
        <dbReference type="EMBL" id="PWK06946.1"/>
    </source>
</evidence>
<dbReference type="SUPFAM" id="SSF54184">
    <property type="entry name" value="Penicillin-binding protein 2x (pbp-2x), c-terminal domain"/>
    <property type="match status" value="1"/>
</dbReference>
<dbReference type="PROSITE" id="PS51178">
    <property type="entry name" value="PASTA"/>
    <property type="match status" value="2"/>
</dbReference>
<dbReference type="GO" id="GO:0005524">
    <property type="term" value="F:ATP binding"/>
    <property type="evidence" value="ECO:0007669"/>
    <property type="project" value="InterPro"/>
</dbReference>
<keyword evidence="2" id="KW-1133">Transmembrane helix</keyword>
<gene>
    <name evidence="4" type="ORF">C7459_11810</name>
</gene>
<dbReference type="SMART" id="SM00740">
    <property type="entry name" value="PASTA"/>
    <property type="match status" value="2"/>
</dbReference>
<name>A0A316DR71_9BACL</name>
<dbReference type="InterPro" id="IPR005543">
    <property type="entry name" value="PASTA_dom"/>
</dbReference>
<dbReference type="Gene3D" id="3.30.10.20">
    <property type="match status" value="2"/>
</dbReference>
<keyword evidence="2" id="KW-0812">Transmembrane</keyword>
<dbReference type="Gene3D" id="3.30.200.20">
    <property type="entry name" value="Phosphorylase Kinase, domain 1"/>
    <property type="match status" value="1"/>
</dbReference>
<dbReference type="InterPro" id="IPR000719">
    <property type="entry name" value="Prot_kinase_dom"/>
</dbReference>
<feature type="domain" description="PASTA" evidence="3">
    <location>
        <begin position="448"/>
        <end position="513"/>
    </location>
</feature>
<organism evidence="4 5">
    <name type="scientific">Tumebacillus permanentifrigoris</name>
    <dbReference type="NCBI Taxonomy" id="378543"/>
    <lineage>
        <taxon>Bacteria</taxon>
        <taxon>Bacillati</taxon>
        <taxon>Bacillota</taxon>
        <taxon>Bacilli</taxon>
        <taxon>Bacillales</taxon>
        <taxon>Alicyclobacillaceae</taxon>
        <taxon>Tumebacillus</taxon>
    </lineage>
</organism>
<evidence type="ECO:0000256" key="2">
    <source>
        <dbReference type="SAM" id="Phobius"/>
    </source>
</evidence>
<dbReference type="GO" id="GO:0004672">
    <property type="term" value="F:protein kinase activity"/>
    <property type="evidence" value="ECO:0007669"/>
    <property type="project" value="InterPro"/>
</dbReference>
<feature type="region of interest" description="Disordered" evidence="1">
    <location>
        <begin position="483"/>
        <end position="513"/>
    </location>
</feature>
<comment type="caution">
    <text evidence="4">The sequence shown here is derived from an EMBL/GenBank/DDBJ whole genome shotgun (WGS) entry which is preliminary data.</text>
</comment>
<dbReference type="SUPFAM" id="SSF56112">
    <property type="entry name" value="Protein kinase-like (PK-like)"/>
    <property type="match status" value="1"/>
</dbReference>
<dbReference type="Gene3D" id="1.10.510.10">
    <property type="entry name" value="Transferase(Phosphotransferase) domain 1"/>
    <property type="match status" value="1"/>
</dbReference>
<dbReference type="SMART" id="SM00220">
    <property type="entry name" value="S_TKc"/>
    <property type="match status" value="1"/>
</dbReference>
<proteinExistence type="predicted"/>
<feature type="domain" description="PASTA" evidence="3">
    <location>
        <begin position="353"/>
        <end position="423"/>
    </location>
</feature>